<dbReference type="HAMAP" id="MF_00337">
    <property type="entry name" value="Exonuc_7_S"/>
    <property type="match status" value="1"/>
</dbReference>
<evidence type="ECO:0000256" key="3">
    <source>
        <dbReference type="ARBA" id="ARBA00022722"/>
    </source>
</evidence>
<keyword evidence="3 6" id="KW-0540">Nuclease</keyword>
<dbReference type="EC" id="3.1.11.6" evidence="6"/>
<comment type="subunit">
    <text evidence="6">Heterooligomer composed of large and small subunits.</text>
</comment>
<dbReference type="NCBIfam" id="NF002140">
    <property type="entry name" value="PRK00977.1-4"/>
    <property type="match status" value="1"/>
</dbReference>
<dbReference type="PANTHER" id="PTHR34137:SF1">
    <property type="entry name" value="EXODEOXYRIBONUCLEASE 7 SMALL SUBUNIT"/>
    <property type="match status" value="1"/>
</dbReference>
<evidence type="ECO:0000256" key="2">
    <source>
        <dbReference type="ARBA" id="ARBA00022490"/>
    </source>
</evidence>
<dbReference type="PANTHER" id="PTHR34137">
    <property type="entry name" value="EXODEOXYRIBONUCLEASE 7 SMALL SUBUNIT"/>
    <property type="match status" value="1"/>
</dbReference>
<dbReference type="GO" id="GO:0008855">
    <property type="term" value="F:exodeoxyribonuclease VII activity"/>
    <property type="evidence" value="ECO:0007669"/>
    <property type="project" value="UniProtKB-EC"/>
</dbReference>
<dbReference type="RefSeq" id="WP_377211812.1">
    <property type="nucleotide sequence ID" value="NZ_JBHTJV010000003.1"/>
</dbReference>
<keyword evidence="5 6" id="KW-0269">Exonuclease</keyword>
<dbReference type="Pfam" id="PF02609">
    <property type="entry name" value="Exonuc_VII_S"/>
    <property type="match status" value="1"/>
</dbReference>
<dbReference type="EMBL" id="JBHTJV010000003">
    <property type="protein sequence ID" value="MFD0915973.1"/>
    <property type="molecule type" value="Genomic_DNA"/>
</dbReference>
<evidence type="ECO:0000256" key="6">
    <source>
        <dbReference type="HAMAP-Rule" id="MF_00337"/>
    </source>
</evidence>
<protein>
    <recommendedName>
        <fullName evidence="6">Exodeoxyribonuclease 7 small subunit</fullName>
        <ecNumber evidence="6">3.1.11.6</ecNumber>
    </recommendedName>
    <alternativeName>
        <fullName evidence="6">Exodeoxyribonuclease VII small subunit</fullName>
        <shortName evidence="6">Exonuclease VII small subunit</shortName>
    </alternativeName>
</protein>
<keyword evidence="8" id="KW-1185">Reference proteome</keyword>
<evidence type="ECO:0000313" key="7">
    <source>
        <dbReference type="EMBL" id="MFD0915973.1"/>
    </source>
</evidence>
<comment type="function">
    <text evidence="6">Bidirectionally degrades single-stranded DNA into large acid-insoluble oligonucleotides, which are then degraded further into small acid-soluble oligonucleotides.</text>
</comment>
<evidence type="ECO:0000313" key="8">
    <source>
        <dbReference type="Proteomes" id="UP001597101"/>
    </source>
</evidence>
<evidence type="ECO:0000256" key="4">
    <source>
        <dbReference type="ARBA" id="ARBA00022801"/>
    </source>
</evidence>
<comment type="catalytic activity">
    <reaction evidence="6">
        <text>Exonucleolytic cleavage in either 5'- to 3'- or 3'- to 5'-direction to yield nucleoside 5'-phosphates.</text>
        <dbReference type="EC" id="3.1.11.6"/>
    </reaction>
</comment>
<accession>A0ABW3FE23</accession>
<dbReference type="Proteomes" id="UP001597101">
    <property type="component" value="Unassembled WGS sequence"/>
</dbReference>
<proteinExistence type="inferred from homology"/>
<organism evidence="7 8">
    <name type="scientific">Pseudahrensia aquimaris</name>
    <dbReference type="NCBI Taxonomy" id="744461"/>
    <lineage>
        <taxon>Bacteria</taxon>
        <taxon>Pseudomonadati</taxon>
        <taxon>Pseudomonadota</taxon>
        <taxon>Alphaproteobacteria</taxon>
        <taxon>Hyphomicrobiales</taxon>
        <taxon>Ahrensiaceae</taxon>
        <taxon>Pseudahrensia</taxon>
    </lineage>
</organism>
<evidence type="ECO:0000256" key="5">
    <source>
        <dbReference type="ARBA" id="ARBA00022839"/>
    </source>
</evidence>
<comment type="caution">
    <text evidence="7">The sequence shown here is derived from an EMBL/GenBank/DDBJ whole genome shotgun (WGS) entry which is preliminary data.</text>
</comment>
<sequence length="84" mass="9108">MADDSTTTNDIAKLTFEQALDQLEQIVNSLERGDVSLDESIKTYERGEALKKHCATLLQAAEDKVEKIRIGADGTAKGSEPLDG</sequence>
<dbReference type="NCBIfam" id="TIGR01280">
    <property type="entry name" value="xseB"/>
    <property type="match status" value="1"/>
</dbReference>
<comment type="similarity">
    <text evidence="1 6">Belongs to the XseB family.</text>
</comment>
<gene>
    <name evidence="6" type="primary">xseB</name>
    <name evidence="7" type="ORF">ACFQ14_06095</name>
</gene>
<dbReference type="InterPro" id="IPR003761">
    <property type="entry name" value="Exonuc_VII_S"/>
</dbReference>
<dbReference type="NCBIfam" id="NF002139">
    <property type="entry name" value="PRK00977.1-3"/>
    <property type="match status" value="1"/>
</dbReference>
<reference evidence="8" key="1">
    <citation type="journal article" date="2019" name="Int. J. Syst. Evol. Microbiol.">
        <title>The Global Catalogue of Microorganisms (GCM) 10K type strain sequencing project: providing services to taxonomists for standard genome sequencing and annotation.</title>
        <authorList>
            <consortium name="The Broad Institute Genomics Platform"/>
            <consortium name="The Broad Institute Genome Sequencing Center for Infectious Disease"/>
            <person name="Wu L."/>
            <person name="Ma J."/>
        </authorList>
    </citation>
    <scope>NUCLEOTIDE SEQUENCE [LARGE SCALE GENOMIC DNA]</scope>
    <source>
        <strain evidence="8">CCUG 60023</strain>
    </source>
</reference>
<keyword evidence="2 6" id="KW-0963">Cytoplasm</keyword>
<dbReference type="InterPro" id="IPR037004">
    <property type="entry name" value="Exonuc_VII_ssu_sf"/>
</dbReference>
<name>A0ABW3FE23_9HYPH</name>
<evidence type="ECO:0000256" key="1">
    <source>
        <dbReference type="ARBA" id="ARBA00009998"/>
    </source>
</evidence>
<keyword evidence="4 6" id="KW-0378">Hydrolase</keyword>
<comment type="subcellular location">
    <subcellularLocation>
        <location evidence="6">Cytoplasm</location>
    </subcellularLocation>
</comment>
<dbReference type="SUPFAM" id="SSF116842">
    <property type="entry name" value="XseB-like"/>
    <property type="match status" value="1"/>
</dbReference>
<dbReference type="Gene3D" id="1.10.287.1040">
    <property type="entry name" value="Exonuclease VII, small subunit"/>
    <property type="match status" value="1"/>
</dbReference>